<name>A0A135Z9Z8_9LACO</name>
<dbReference type="AlphaFoldDB" id="A0A135Z9Z8"/>
<evidence type="ECO:0000313" key="1">
    <source>
        <dbReference type="EMBL" id="MDT9610250.1"/>
    </source>
</evidence>
<gene>
    <name evidence="1" type="ORF">RON39_09025</name>
</gene>
<dbReference type="EMBL" id="JAVTXN010000056">
    <property type="protein sequence ID" value="MDT9610250.1"/>
    <property type="molecule type" value="Genomic_DNA"/>
</dbReference>
<proteinExistence type="predicted"/>
<dbReference type="Proteomes" id="UP001253287">
    <property type="component" value="Unassembled WGS sequence"/>
</dbReference>
<comment type="caution">
    <text evidence="1">The sequence shown here is derived from an EMBL/GenBank/DDBJ whole genome shotgun (WGS) entry which is preliminary data.</text>
</comment>
<sequence>MKIFEADLSTDEISLLMGNANQEDLKQLLDYNLKAKQDSLYAVGKVDIAISLNRQVNFLGIPDLGKEEVIWIRNAGEQQNPTQCVSTFLKIKNKLCPKLKNKEYAISDFAKTGQHLPEAITIK</sequence>
<reference evidence="1" key="1">
    <citation type="submission" date="2023-08" db="EMBL/GenBank/DDBJ databases">
        <title>Lactobacillus from the Female Urinary Tract.</title>
        <authorList>
            <person name="Stegman N."/>
            <person name="Jackson B."/>
            <person name="Steiling M."/>
            <person name="Sedano C."/>
            <person name="Wolfe A."/>
            <person name="Putonti C."/>
        </authorList>
    </citation>
    <scope>NUCLEOTIDE SEQUENCE</scope>
    <source>
        <strain evidence="1">UMB5661</strain>
    </source>
</reference>
<protein>
    <submittedName>
        <fullName evidence="1">Uncharacterized protein</fullName>
    </submittedName>
</protein>
<accession>A0A135Z9Z8</accession>
<evidence type="ECO:0000313" key="2">
    <source>
        <dbReference type="Proteomes" id="UP001253287"/>
    </source>
</evidence>
<organism evidence="1 2">
    <name type="scientific">Lactobacillus crispatus</name>
    <dbReference type="NCBI Taxonomy" id="47770"/>
    <lineage>
        <taxon>Bacteria</taxon>
        <taxon>Bacillati</taxon>
        <taxon>Bacillota</taxon>
        <taxon>Bacilli</taxon>
        <taxon>Lactobacillales</taxon>
        <taxon>Lactobacillaceae</taxon>
        <taxon>Lactobacillus</taxon>
    </lineage>
</organism>
<dbReference type="RefSeq" id="WP_061102341.1">
    <property type="nucleotide sequence ID" value="NZ_JAAUWJ010000079.1"/>
</dbReference>